<accession>A0A6C2UF96</accession>
<evidence type="ECO:0000313" key="2">
    <source>
        <dbReference type="EMBL" id="VGO18788.1"/>
    </source>
</evidence>
<dbReference type="AlphaFoldDB" id="A0A6C2UF96"/>
<sequence>MSNRKYQILTCSEAKQLAQTVDRTNERIYIDDLEVLAARSENYALLDNAIGHKYYRLSTETAQDKEMRQVVLFQNQWIGTVDWGIPNKLFAHWNEWTSIEIKDLDKIAQIQMILPKPSPVAGLSWGPIVLFAVMRMLPEHWLGCFGVHPVATEAYLKKSDSESPYLEKMGWSKAQGGNDHVTRWVKSLVDTDSQSLRQPDQDSHNQTRTTK</sequence>
<dbReference type="EMBL" id="CAAHFH010000001">
    <property type="protein sequence ID" value="VGO18788.1"/>
    <property type="molecule type" value="Genomic_DNA"/>
</dbReference>
<organism evidence="2 3">
    <name type="scientific">Pontiella sulfatireligans</name>
    <dbReference type="NCBI Taxonomy" id="2750658"/>
    <lineage>
        <taxon>Bacteria</taxon>
        <taxon>Pseudomonadati</taxon>
        <taxon>Kiritimatiellota</taxon>
        <taxon>Kiritimatiellia</taxon>
        <taxon>Kiritimatiellales</taxon>
        <taxon>Pontiellaceae</taxon>
        <taxon>Pontiella</taxon>
    </lineage>
</organism>
<evidence type="ECO:0000313" key="3">
    <source>
        <dbReference type="Proteomes" id="UP000346198"/>
    </source>
</evidence>
<protein>
    <submittedName>
        <fullName evidence="2">Uncharacterized protein</fullName>
    </submittedName>
</protein>
<dbReference type="Proteomes" id="UP000346198">
    <property type="component" value="Unassembled WGS sequence"/>
</dbReference>
<name>A0A6C2UF96_9BACT</name>
<dbReference type="RefSeq" id="WP_136060244.1">
    <property type="nucleotide sequence ID" value="NZ_CAAHFH010000001.1"/>
</dbReference>
<reference evidence="2 3" key="1">
    <citation type="submission" date="2019-04" db="EMBL/GenBank/DDBJ databases">
        <authorList>
            <person name="Van Vliet M D."/>
        </authorList>
    </citation>
    <scope>NUCLEOTIDE SEQUENCE [LARGE SCALE GENOMIC DNA]</scope>
    <source>
        <strain evidence="2 3">F21</strain>
    </source>
</reference>
<proteinExistence type="predicted"/>
<feature type="region of interest" description="Disordered" evidence="1">
    <location>
        <begin position="191"/>
        <end position="211"/>
    </location>
</feature>
<keyword evidence="3" id="KW-1185">Reference proteome</keyword>
<gene>
    <name evidence="2" type="ORF">SCARR_00841</name>
</gene>
<evidence type="ECO:0000256" key="1">
    <source>
        <dbReference type="SAM" id="MobiDB-lite"/>
    </source>
</evidence>